<dbReference type="Proteomes" id="UP000623467">
    <property type="component" value="Unassembled WGS sequence"/>
</dbReference>
<dbReference type="OrthoDB" id="3265526at2759"/>
<comment type="caution">
    <text evidence="2">The sequence shown here is derived from an EMBL/GenBank/DDBJ whole genome shotgun (WGS) entry which is preliminary data.</text>
</comment>
<organism evidence="2 3">
    <name type="scientific">Mycena sanguinolenta</name>
    <dbReference type="NCBI Taxonomy" id="230812"/>
    <lineage>
        <taxon>Eukaryota</taxon>
        <taxon>Fungi</taxon>
        <taxon>Dikarya</taxon>
        <taxon>Basidiomycota</taxon>
        <taxon>Agaricomycotina</taxon>
        <taxon>Agaricomycetes</taxon>
        <taxon>Agaricomycetidae</taxon>
        <taxon>Agaricales</taxon>
        <taxon>Marasmiineae</taxon>
        <taxon>Mycenaceae</taxon>
        <taxon>Mycena</taxon>
    </lineage>
</organism>
<dbReference type="AlphaFoldDB" id="A0A8H7CNR5"/>
<evidence type="ECO:0000313" key="2">
    <source>
        <dbReference type="EMBL" id="KAF7344560.1"/>
    </source>
</evidence>
<evidence type="ECO:0000256" key="1">
    <source>
        <dbReference type="SAM" id="Phobius"/>
    </source>
</evidence>
<reference evidence="2" key="1">
    <citation type="submission" date="2020-05" db="EMBL/GenBank/DDBJ databases">
        <title>Mycena genomes resolve the evolution of fungal bioluminescence.</title>
        <authorList>
            <person name="Tsai I.J."/>
        </authorList>
    </citation>
    <scope>NUCLEOTIDE SEQUENCE</scope>
    <source>
        <strain evidence="2">160909Yilan</strain>
    </source>
</reference>
<keyword evidence="1" id="KW-0472">Membrane</keyword>
<keyword evidence="1" id="KW-0812">Transmembrane</keyword>
<name>A0A8H7CNR5_9AGAR</name>
<proteinExistence type="predicted"/>
<protein>
    <submittedName>
        <fullName evidence="2">Uncharacterized protein</fullName>
    </submittedName>
</protein>
<accession>A0A8H7CNR5</accession>
<dbReference type="EMBL" id="JACAZH010000021">
    <property type="protein sequence ID" value="KAF7344560.1"/>
    <property type="molecule type" value="Genomic_DNA"/>
</dbReference>
<sequence>MRPLTSYGPAEITHGPMFIGLLFNAILFGAMGIQSYLYFVTFRTHRQDVDKDFVVSILVLDALNTIFDFAYLYGINHPFR</sequence>
<keyword evidence="1" id="KW-1133">Transmembrane helix</keyword>
<keyword evidence="3" id="KW-1185">Reference proteome</keyword>
<feature type="transmembrane region" description="Helical" evidence="1">
    <location>
        <begin position="20"/>
        <end position="41"/>
    </location>
</feature>
<gene>
    <name evidence="2" type="ORF">MSAN_01937900</name>
</gene>
<evidence type="ECO:0000313" key="3">
    <source>
        <dbReference type="Proteomes" id="UP000623467"/>
    </source>
</evidence>
<feature type="transmembrane region" description="Helical" evidence="1">
    <location>
        <begin position="53"/>
        <end position="74"/>
    </location>
</feature>